<accession>A0ABM8B3M1</accession>
<dbReference type="RefSeq" id="WP_281760711.1">
    <property type="nucleotide sequence ID" value="NZ_AP026709.1"/>
</dbReference>
<dbReference type="InterPro" id="IPR011051">
    <property type="entry name" value="RmlC_Cupin_sf"/>
</dbReference>
<dbReference type="InterPro" id="IPR013096">
    <property type="entry name" value="Cupin_2"/>
</dbReference>
<dbReference type="Pfam" id="PF07883">
    <property type="entry name" value="Cupin_2"/>
    <property type="match status" value="1"/>
</dbReference>
<organism evidence="2 3">
    <name type="scientific">Pseudodesulfovibrio nedwellii</name>
    <dbReference type="NCBI Taxonomy" id="2973072"/>
    <lineage>
        <taxon>Bacteria</taxon>
        <taxon>Pseudomonadati</taxon>
        <taxon>Thermodesulfobacteriota</taxon>
        <taxon>Desulfovibrionia</taxon>
        <taxon>Desulfovibrionales</taxon>
        <taxon>Desulfovibrionaceae</taxon>
    </lineage>
</organism>
<reference evidence="2 3" key="1">
    <citation type="submission" date="2022-08" db="EMBL/GenBank/DDBJ databases">
        <title>Genome Sequence of the sulphate-reducing bacterium, Pseudodesulfovibrio sp. SYK.</title>
        <authorList>
            <person name="Kondo R."/>
            <person name="Kataoka T."/>
        </authorList>
    </citation>
    <scope>NUCLEOTIDE SEQUENCE [LARGE SCALE GENOMIC DNA]</scope>
    <source>
        <strain evidence="2 3">SYK</strain>
    </source>
</reference>
<proteinExistence type="predicted"/>
<sequence length="129" mass="13955">MNNIFTALDSGRMICLNTEVDAGSLKWNPHPTFAGVAMKHLMTGKETGGKFSMHLVRLEPCAEIGDHVHEKNWELHEVADGSGVCLLDGQRVKYEPGVAAVMPENVSHSVQAGEAGLCLLAKFIPALME</sequence>
<evidence type="ECO:0000313" key="3">
    <source>
        <dbReference type="Proteomes" id="UP001317742"/>
    </source>
</evidence>
<name>A0ABM8B3M1_9BACT</name>
<dbReference type="SUPFAM" id="SSF51182">
    <property type="entry name" value="RmlC-like cupins"/>
    <property type="match status" value="1"/>
</dbReference>
<feature type="domain" description="Cupin type-2" evidence="1">
    <location>
        <begin position="55"/>
        <end position="112"/>
    </location>
</feature>
<evidence type="ECO:0000259" key="1">
    <source>
        <dbReference type="Pfam" id="PF07883"/>
    </source>
</evidence>
<evidence type="ECO:0000313" key="2">
    <source>
        <dbReference type="EMBL" id="BDQ38207.1"/>
    </source>
</evidence>
<dbReference type="Gene3D" id="2.60.120.10">
    <property type="entry name" value="Jelly Rolls"/>
    <property type="match status" value="1"/>
</dbReference>
<dbReference type="EMBL" id="AP026709">
    <property type="protein sequence ID" value="BDQ38207.1"/>
    <property type="molecule type" value="Genomic_DNA"/>
</dbReference>
<dbReference type="Proteomes" id="UP001317742">
    <property type="component" value="Chromosome"/>
</dbReference>
<dbReference type="InterPro" id="IPR014710">
    <property type="entry name" value="RmlC-like_jellyroll"/>
</dbReference>
<protein>
    <recommendedName>
        <fullName evidence="1">Cupin type-2 domain-containing protein</fullName>
    </recommendedName>
</protein>
<gene>
    <name evidence="2" type="ORF">SYK_25670</name>
</gene>
<keyword evidence="3" id="KW-1185">Reference proteome</keyword>